<proteinExistence type="predicted"/>
<organism evidence="1 2">
    <name type="scientific">Psilocybe cubensis</name>
    <name type="common">Psychedelic mushroom</name>
    <name type="synonym">Stropharia cubensis</name>
    <dbReference type="NCBI Taxonomy" id="181762"/>
    <lineage>
        <taxon>Eukaryota</taxon>
        <taxon>Fungi</taxon>
        <taxon>Dikarya</taxon>
        <taxon>Basidiomycota</taxon>
        <taxon>Agaricomycotina</taxon>
        <taxon>Agaricomycetes</taxon>
        <taxon>Agaricomycetidae</taxon>
        <taxon>Agaricales</taxon>
        <taxon>Agaricineae</taxon>
        <taxon>Strophariaceae</taxon>
        <taxon>Psilocybe</taxon>
    </lineage>
</organism>
<name>A0ACB8H3F1_PSICU</name>
<sequence>MVIPQMRINGREIVGQRHGKTDPILTLNVEARIAPFIVDHESGNGDVYKKGGYGSAINLLFSTMHISKSTLFVFIGLVSTLVNANPIPELDKRITCPFATVPACCQLIEFESFPEVVAGPSVGCA</sequence>
<comment type="caution">
    <text evidence="1">The sequence shown here is derived from an EMBL/GenBank/DDBJ whole genome shotgun (WGS) entry which is preliminary data.</text>
</comment>
<keyword evidence="2" id="KW-1185">Reference proteome</keyword>
<reference evidence="1" key="1">
    <citation type="submission" date="2021-10" db="EMBL/GenBank/DDBJ databases">
        <title>Psilocybe cubensis genome.</title>
        <authorList>
            <person name="Mckernan K.J."/>
            <person name="Crawford S."/>
            <person name="Trippe A."/>
            <person name="Kane L.T."/>
            <person name="Mclaughlin S."/>
        </authorList>
    </citation>
    <scope>NUCLEOTIDE SEQUENCE</scope>
    <source>
        <strain evidence="1">MGC-MH-2018</strain>
    </source>
</reference>
<accession>A0ACB8H3F1</accession>
<dbReference type="Proteomes" id="UP000664032">
    <property type="component" value="Unassembled WGS sequence"/>
</dbReference>
<gene>
    <name evidence="1" type="ORF">JR316_0004332</name>
</gene>
<protein>
    <submittedName>
        <fullName evidence="1">Uncharacterized protein</fullName>
    </submittedName>
</protein>
<evidence type="ECO:0000313" key="2">
    <source>
        <dbReference type="Proteomes" id="UP000664032"/>
    </source>
</evidence>
<dbReference type="EMBL" id="JAFIQS020000004">
    <property type="protein sequence ID" value="KAH9482234.1"/>
    <property type="molecule type" value="Genomic_DNA"/>
</dbReference>
<evidence type="ECO:0000313" key="1">
    <source>
        <dbReference type="EMBL" id="KAH9482234.1"/>
    </source>
</evidence>